<name>A0ABU3PWD0_9ACTN</name>
<evidence type="ECO:0000313" key="8">
    <source>
        <dbReference type="Proteomes" id="UP001268542"/>
    </source>
</evidence>
<evidence type="ECO:0000256" key="1">
    <source>
        <dbReference type="ARBA" id="ARBA00004651"/>
    </source>
</evidence>
<dbReference type="InterPro" id="IPR036259">
    <property type="entry name" value="MFS_trans_sf"/>
</dbReference>
<keyword evidence="4 6" id="KW-1133">Transmembrane helix</keyword>
<keyword evidence="2" id="KW-1003">Cell membrane</keyword>
<dbReference type="PANTHER" id="PTHR23513">
    <property type="entry name" value="INTEGRAL MEMBRANE EFFLUX PROTEIN-RELATED"/>
    <property type="match status" value="1"/>
</dbReference>
<keyword evidence="3 6" id="KW-0812">Transmembrane</keyword>
<protein>
    <submittedName>
        <fullName evidence="7">MFS transporter</fullName>
    </submittedName>
</protein>
<keyword evidence="8" id="KW-1185">Reference proteome</keyword>
<comment type="subcellular location">
    <subcellularLocation>
        <location evidence="1">Cell membrane</location>
        <topology evidence="1">Multi-pass membrane protein</topology>
    </subcellularLocation>
</comment>
<dbReference type="RefSeq" id="WP_315733004.1">
    <property type="nucleotide sequence ID" value="NZ_JAVYII010000004.1"/>
</dbReference>
<feature type="transmembrane region" description="Helical" evidence="6">
    <location>
        <begin position="353"/>
        <end position="375"/>
    </location>
</feature>
<feature type="transmembrane region" description="Helical" evidence="6">
    <location>
        <begin position="230"/>
        <end position="254"/>
    </location>
</feature>
<dbReference type="InterPro" id="IPR011701">
    <property type="entry name" value="MFS"/>
</dbReference>
<sequence length="435" mass="44482">MTGYRDLARNRDFTVLWIGETVSELGARMSAFVYPLVALAISGSPGAAALVQFAYFAGIVAALLPAGVLADRLHRRRLLRGVSLAGLTLYAVLAATLALDVLGVAGLAAGALAAGVLTGIYEPAQLSAVRSVVRTDQLSTALAQNQARGQVASLLGAPLGGVLLGVSRWLPFAVDAATYLVSFTTLGRIRTDLSAPPRPATDDGRGPVRSAVHEVVQGGRFVLGHRTLRVISCWSALSNLVVNGLLFVVLLRMVDAGHSAAAIGLVMTAAGIAGLVGAALAPRVIARTPTGALTVAVAWTCALPLVPLVWWAHPGVVAACLSTLVLLNPIGNAGIGAYRIALTPDHLQGRVGATSAFLSWSVMPFAPVVGGGLLAAYGGTVATAALLGGCVVVALVVTLAPTVRSVPRPDVWTAQLDRARRAERAVATGPVAPVS</sequence>
<dbReference type="Gene3D" id="1.20.1250.20">
    <property type="entry name" value="MFS general substrate transporter like domains"/>
    <property type="match status" value="1"/>
</dbReference>
<feature type="transmembrane region" description="Helical" evidence="6">
    <location>
        <begin position="316"/>
        <end position="341"/>
    </location>
</feature>
<feature type="transmembrane region" description="Helical" evidence="6">
    <location>
        <begin position="381"/>
        <end position="400"/>
    </location>
</feature>
<feature type="transmembrane region" description="Helical" evidence="6">
    <location>
        <begin position="260"/>
        <end position="280"/>
    </location>
</feature>
<accession>A0ABU3PWD0</accession>
<dbReference type="PANTHER" id="PTHR23513:SF11">
    <property type="entry name" value="STAPHYLOFERRIN A TRANSPORTER"/>
    <property type="match status" value="1"/>
</dbReference>
<dbReference type="SUPFAM" id="SSF103473">
    <property type="entry name" value="MFS general substrate transporter"/>
    <property type="match status" value="1"/>
</dbReference>
<evidence type="ECO:0000256" key="2">
    <source>
        <dbReference type="ARBA" id="ARBA00022475"/>
    </source>
</evidence>
<proteinExistence type="predicted"/>
<gene>
    <name evidence="7" type="ORF">RDV89_10560</name>
</gene>
<evidence type="ECO:0000256" key="6">
    <source>
        <dbReference type="SAM" id="Phobius"/>
    </source>
</evidence>
<dbReference type="Pfam" id="PF07690">
    <property type="entry name" value="MFS_1"/>
    <property type="match status" value="1"/>
</dbReference>
<evidence type="ECO:0000256" key="4">
    <source>
        <dbReference type="ARBA" id="ARBA00022989"/>
    </source>
</evidence>
<feature type="transmembrane region" description="Helical" evidence="6">
    <location>
        <begin position="78"/>
        <end position="95"/>
    </location>
</feature>
<evidence type="ECO:0000313" key="7">
    <source>
        <dbReference type="EMBL" id="MDT9593509.1"/>
    </source>
</evidence>
<dbReference type="EMBL" id="JAVYII010000004">
    <property type="protein sequence ID" value="MDT9593509.1"/>
    <property type="molecule type" value="Genomic_DNA"/>
</dbReference>
<feature type="transmembrane region" description="Helical" evidence="6">
    <location>
        <begin position="47"/>
        <end position="66"/>
    </location>
</feature>
<reference evidence="7 8" key="1">
    <citation type="submission" date="2023-08" db="EMBL/GenBank/DDBJ databases">
        <title>Nocardioides seae sp. nov., a bacterium isolated from a soil.</title>
        <authorList>
            <person name="Wang X."/>
        </authorList>
    </citation>
    <scope>NUCLEOTIDE SEQUENCE [LARGE SCALE GENOMIC DNA]</scope>
    <source>
        <strain evidence="7 8">YZH12</strain>
    </source>
</reference>
<evidence type="ECO:0000256" key="3">
    <source>
        <dbReference type="ARBA" id="ARBA00022692"/>
    </source>
</evidence>
<keyword evidence="5 6" id="KW-0472">Membrane</keyword>
<feature type="transmembrane region" description="Helical" evidence="6">
    <location>
        <begin position="101"/>
        <end position="121"/>
    </location>
</feature>
<feature type="transmembrane region" description="Helical" evidence="6">
    <location>
        <begin position="21"/>
        <end position="41"/>
    </location>
</feature>
<comment type="caution">
    <text evidence="7">The sequence shown here is derived from an EMBL/GenBank/DDBJ whole genome shotgun (WGS) entry which is preliminary data.</text>
</comment>
<dbReference type="CDD" id="cd06173">
    <property type="entry name" value="MFS_MefA_like"/>
    <property type="match status" value="1"/>
</dbReference>
<organism evidence="7 8">
    <name type="scientific">Nocardioides imazamoxiresistens</name>
    <dbReference type="NCBI Taxonomy" id="3231893"/>
    <lineage>
        <taxon>Bacteria</taxon>
        <taxon>Bacillati</taxon>
        <taxon>Actinomycetota</taxon>
        <taxon>Actinomycetes</taxon>
        <taxon>Propionibacteriales</taxon>
        <taxon>Nocardioidaceae</taxon>
        <taxon>Nocardioides</taxon>
    </lineage>
</organism>
<feature type="transmembrane region" description="Helical" evidence="6">
    <location>
        <begin position="292"/>
        <end position="310"/>
    </location>
</feature>
<dbReference type="Proteomes" id="UP001268542">
    <property type="component" value="Unassembled WGS sequence"/>
</dbReference>
<evidence type="ECO:0000256" key="5">
    <source>
        <dbReference type="ARBA" id="ARBA00023136"/>
    </source>
</evidence>